<keyword evidence="3" id="KW-1185">Reference proteome</keyword>
<protein>
    <recommendedName>
        <fullName evidence="4">FAR1 domain-containing protein</fullName>
    </recommendedName>
</protein>
<dbReference type="GeneID" id="28995924"/>
<gene>
    <name evidence="2" type="ORF">PHYBLDRAFT_164499</name>
</gene>
<evidence type="ECO:0000313" key="3">
    <source>
        <dbReference type="Proteomes" id="UP000077315"/>
    </source>
</evidence>
<dbReference type="OrthoDB" id="2202553at2759"/>
<dbReference type="AlphaFoldDB" id="A0A162Y0M3"/>
<evidence type="ECO:0008006" key="4">
    <source>
        <dbReference type="Google" id="ProtNLM"/>
    </source>
</evidence>
<dbReference type="RefSeq" id="XP_018295635.1">
    <property type="nucleotide sequence ID" value="XM_018435018.1"/>
</dbReference>
<name>A0A162Y0M3_PHYB8</name>
<dbReference type="VEuPathDB" id="FungiDB:PHYBLDRAFT_164499"/>
<reference evidence="3" key="1">
    <citation type="submission" date="2015-06" db="EMBL/GenBank/DDBJ databases">
        <title>Expansion of signal transduction pathways in fungi by whole-genome duplication.</title>
        <authorList>
            <consortium name="DOE Joint Genome Institute"/>
            <person name="Corrochano L.M."/>
            <person name="Kuo A."/>
            <person name="Marcet-Houben M."/>
            <person name="Polaino S."/>
            <person name="Salamov A."/>
            <person name="Villalobos J.M."/>
            <person name="Alvarez M.I."/>
            <person name="Avalos J."/>
            <person name="Benito E.P."/>
            <person name="Benoit I."/>
            <person name="Burger G."/>
            <person name="Camino L.P."/>
            <person name="Canovas D."/>
            <person name="Cerda-Olmedo E."/>
            <person name="Cheng J.-F."/>
            <person name="Dominguez A."/>
            <person name="Elias M."/>
            <person name="Eslava A.P."/>
            <person name="Glaser F."/>
            <person name="Grimwood J."/>
            <person name="Gutierrez G."/>
            <person name="Heitman J."/>
            <person name="Henrissat B."/>
            <person name="Iturriaga E.A."/>
            <person name="Lang B.F."/>
            <person name="Lavin J.L."/>
            <person name="Lee S."/>
            <person name="Li W."/>
            <person name="Lindquist E."/>
            <person name="Lopez-Garcia S."/>
            <person name="Luque E.M."/>
            <person name="Marcos A.T."/>
            <person name="Martin J."/>
            <person name="McCluskey K."/>
            <person name="Medina H.R."/>
            <person name="Miralles-Duran A."/>
            <person name="Miyazaki A."/>
            <person name="Munoz-Torres E."/>
            <person name="Oguiza J.A."/>
            <person name="Ohm R."/>
            <person name="Olmedo M."/>
            <person name="Orejas M."/>
            <person name="Ortiz-Castellanos L."/>
            <person name="Pisabarro A.G."/>
            <person name="Rodriguez-Romero J."/>
            <person name="Ruiz-Herrera J."/>
            <person name="Ruiz-Vazquez R."/>
            <person name="Sanz C."/>
            <person name="Schackwitz W."/>
            <person name="Schmutz J."/>
            <person name="Shahriari M."/>
            <person name="Shelest E."/>
            <person name="Silva-Franco F."/>
            <person name="Soanes D."/>
            <person name="Syed K."/>
            <person name="Tagua V.G."/>
            <person name="Talbot N.J."/>
            <person name="Thon M."/>
            <person name="De vries R.P."/>
            <person name="Wiebenga A."/>
            <person name="Yadav J.S."/>
            <person name="Braun E.L."/>
            <person name="Baker S."/>
            <person name="Garre V."/>
            <person name="Horwitz B."/>
            <person name="Torres-Martinez S."/>
            <person name="Idnurm A."/>
            <person name="Herrera-Estrella A."/>
            <person name="Gabaldon T."/>
            <person name="Grigoriev I.V."/>
        </authorList>
    </citation>
    <scope>NUCLEOTIDE SEQUENCE [LARGE SCALE GENOMIC DNA]</scope>
    <source>
        <strain evidence="3">NRRL 1555(-)</strain>
    </source>
</reference>
<proteinExistence type="predicted"/>
<sequence>MSNATMSTVIYNIYNVQNALVNSSLDGIKMLPLNTTISVNSSEWQQCLDRINFLCSTKWTKKRRLRERELIFGETRQCHRAGIYKSERQNRLAQKDSKTCGCTAALQIKQYISNPDVVTFCMKKDHTNHVPGEASEIGTLPLPSEEIKIIEDQLRGGNSCNNTGASVLRQIDDWSVGAIFLLTVPTKNLFAFGFQSPSQVGVMIITQSFCLDATHNISSKNMEVTYSFVNAIAAALHLTAIHYCELHALRAWQHNLDNKSERRGKEKEKRNNRFKASNLANNYIEAWPKQLNYYPTSIVLESEDWIVLFSSLKNDNENSFLRARQEGDKDNSLPATLKWDTEK</sequence>
<accession>A0A162Y0M3</accession>
<dbReference type="STRING" id="763407.A0A162Y0M3"/>
<evidence type="ECO:0000256" key="1">
    <source>
        <dbReference type="SAM" id="MobiDB-lite"/>
    </source>
</evidence>
<evidence type="ECO:0000313" key="2">
    <source>
        <dbReference type="EMBL" id="OAD77595.1"/>
    </source>
</evidence>
<dbReference type="Proteomes" id="UP000077315">
    <property type="component" value="Unassembled WGS sequence"/>
</dbReference>
<organism evidence="2 3">
    <name type="scientific">Phycomyces blakesleeanus (strain ATCC 8743b / DSM 1359 / FGSC 10004 / NBRC 33097 / NRRL 1555)</name>
    <dbReference type="NCBI Taxonomy" id="763407"/>
    <lineage>
        <taxon>Eukaryota</taxon>
        <taxon>Fungi</taxon>
        <taxon>Fungi incertae sedis</taxon>
        <taxon>Mucoromycota</taxon>
        <taxon>Mucoromycotina</taxon>
        <taxon>Mucoromycetes</taxon>
        <taxon>Mucorales</taxon>
        <taxon>Phycomycetaceae</taxon>
        <taxon>Phycomyces</taxon>
    </lineage>
</organism>
<dbReference type="InParanoid" id="A0A162Y0M3"/>
<feature type="region of interest" description="Disordered" evidence="1">
    <location>
        <begin position="324"/>
        <end position="343"/>
    </location>
</feature>
<dbReference type="EMBL" id="KV440974">
    <property type="protein sequence ID" value="OAD77595.1"/>
    <property type="molecule type" value="Genomic_DNA"/>
</dbReference>